<gene>
    <name evidence="3" type="ORF">SAMN05660313_00699</name>
</gene>
<dbReference type="AlphaFoldDB" id="A0A1K1MPP4"/>
<protein>
    <submittedName>
        <fullName evidence="3">Nucleotide-binding universal stress protein, UspA family</fullName>
    </submittedName>
</protein>
<dbReference type="InterPro" id="IPR006016">
    <property type="entry name" value="UspA"/>
</dbReference>
<reference evidence="4" key="1">
    <citation type="submission" date="2016-11" db="EMBL/GenBank/DDBJ databases">
        <authorList>
            <person name="Varghese N."/>
            <person name="Submissions S."/>
        </authorList>
    </citation>
    <scope>NUCLEOTIDE SEQUENCE [LARGE SCALE GENOMIC DNA]</scope>
    <source>
        <strain evidence="4">DSM 24786</strain>
    </source>
</reference>
<evidence type="ECO:0000256" key="1">
    <source>
        <dbReference type="ARBA" id="ARBA00008791"/>
    </source>
</evidence>
<feature type="domain" description="UspA" evidence="2">
    <location>
        <begin position="1"/>
        <end position="147"/>
    </location>
</feature>
<accession>A0A1K1MPP4</accession>
<evidence type="ECO:0000259" key="2">
    <source>
        <dbReference type="Pfam" id="PF00582"/>
    </source>
</evidence>
<dbReference type="SUPFAM" id="SSF52402">
    <property type="entry name" value="Adenine nucleotide alpha hydrolases-like"/>
    <property type="match status" value="1"/>
</dbReference>
<sequence>MIKRILLPTDFSANSNNAIHYATQLYKEEECQFFIFHSCYVPGYAKSNLLSLDNVDQTLIAAKAEAEKKMEALKTQPPFNAKNTNHTFEYLIEIGDLTDNLKEIIKSKDIALVLMGTRGETDSKHLILGSNAVVTMEKIRGCPVLAIPGHIKFKVAAEIVFPTSFKTTYKETELAALLEISKLANAAIRVLYIQKDIDFSKLQIENKAVLNQILAPTTFTHHKLYNQNLHNGVRSFVQSRDSGMIAFVNKKHNFFGSIFSNPMVKDLGNNTNVPILALHNLEH</sequence>
<dbReference type="OrthoDB" id="9788959at2"/>
<dbReference type="PANTHER" id="PTHR46268">
    <property type="entry name" value="STRESS RESPONSE PROTEIN NHAX"/>
    <property type="match status" value="1"/>
</dbReference>
<dbReference type="PANTHER" id="PTHR46268:SF26">
    <property type="entry name" value="UNIVERSAL STRESS PROTEIN MJ0577"/>
    <property type="match status" value="1"/>
</dbReference>
<organism evidence="3 4">
    <name type="scientific">Cellulophaga fucicola</name>
    <dbReference type="NCBI Taxonomy" id="76595"/>
    <lineage>
        <taxon>Bacteria</taxon>
        <taxon>Pseudomonadati</taxon>
        <taxon>Bacteroidota</taxon>
        <taxon>Flavobacteriia</taxon>
        <taxon>Flavobacteriales</taxon>
        <taxon>Flavobacteriaceae</taxon>
        <taxon>Cellulophaga</taxon>
    </lineage>
</organism>
<dbReference type="EMBL" id="FPIY01000001">
    <property type="protein sequence ID" value="SFW23918.1"/>
    <property type="molecule type" value="Genomic_DNA"/>
</dbReference>
<dbReference type="RefSeq" id="WP_072302359.1">
    <property type="nucleotide sequence ID" value="NZ_FPIY01000001.1"/>
</dbReference>
<evidence type="ECO:0000313" key="3">
    <source>
        <dbReference type="EMBL" id="SFW23918.1"/>
    </source>
</evidence>
<name>A0A1K1MPP4_9FLAO</name>
<dbReference type="Gene3D" id="3.40.50.12370">
    <property type="match status" value="1"/>
</dbReference>
<evidence type="ECO:0000313" key="4">
    <source>
        <dbReference type="Proteomes" id="UP000183257"/>
    </source>
</evidence>
<keyword evidence="4" id="KW-1185">Reference proteome</keyword>
<dbReference type="Pfam" id="PF00582">
    <property type="entry name" value="Usp"/>
    <property type="match status" value="1"/>
</dbReference>
<comment type="similarity">
    <text evidence="1">Belongs to the universal stress protein A family.</text>
</comment>
<dbReference type="CDD" id="cd00293">
    <property type="entry name" value="USP-like"/>
    <property type="match status" value="1"/>
</dbReference>
<dbReference type="Proteomes" id="UP000183257">
    <property type="component" value="Unassembled WGS sequence"/>
</dbReference>
<dbReference type="STRING" id="76595.SAMN05660313_00699"/>
<proteinExistence type="inferred from homology"/>